<evidence type="ECO:0000256" key="3">
    <source>
        <dbReference type="ARBA" id="ARBA00022960"/>
    </source>
</evidence>
<gene>
    <name evidence="8" type="ORF">CHU95_16320</name>
</gene>
<sequence>MTDHDTIPNLRIVWDVGRLSEWASLLAECGQSSLTQSFGYHQAMLTVEGWRPRLGIIELSDKPIGLVVMSERRLLRVVRIARLHRGPLLRPEARKPSVFAMVMKLIRQDYPSGPLNWTAVVPEWTAGEEAVSMMRWAGFRRDKAPGYRTLWLDLRRPEADLRSGLAQKWRNALNQAERTGLTVEIDRDGKQQLTWLLEQYQKDKAEKRYRGPSAKLVIRMRTGMYKDGDILLLRANKDGVPVAGILVLGHGRAATYQIGWSDAVGRSARAHNLLLWQAMLELKRQGRDWFDLGGILPDTAPGVTAFKRGMGGVEVELAGAFR</sequence>
<keyword evidence="6" id="KW-0961">Cell wall biogenesis/degradation</keyword>
<dbReference type="InterPro" id="IPR050644">
    <property type="entry name" value="PG_Glycine_Bridge_Synth"/>
</dbReference>
<proteinExistence type="inferred from homology"/>
<dbReference type="GO" id="GO:0071555">
    <property type="term" value="P:cell wall organization"/>
    <property type="evidence" value="ECO:0007669"/>
    <property type="project" value="UniProtKB-KW"/>
</dbReference>
<evidence type="ECO:0000256" key="4">
    <source>
        <dbReference type="ARBA" id="ARBA00022984"/>
    </source>
</evidence>
<dbReference type="RefSeq" id="WP_094457945.1">
    <property type="nucleotide sequence ID" value="NZ_NOXU01000031.1"/>
</dbReference>
<comment type="caution">
    <text evidence="8">The sequence shown here is derived from an EMBL/GenBank/DDBJ whole genome shotgun (WGS) entry which is preliminary data.</text>
</comment>
<feature type="domain" description="BioF2-like acetyltransferase" evidence="7">
    <location>
        <begin position="167"/>
        <end position="308"/>
    </location>
</feature>
<accession>A0A255YT12</accession>
<evidence type="ECO:0000256" key="6">
    <source>
        <dbReference type="ARBA" id="ARBA00023316"/>
    </source>
</evidence>
<dbReference type="GO" id="GO:0009252">
    <property type="term" value="P:peptidoglycan biosynthetic process"/>
    <property type="evidence" value="ECO:0007669"/>
    <property type="project" value="UniProtKB-KW"/>
</dbReference>
<dbReference type="GO" id="GO:0008360">
    <property type="term" value="P:regulation of cell shape"/>
    <property type="evidence" value="ECO:0007669"/>
    <property type="project" value="UniProtKB-KW"/>
</dbReference>
<dbReference type="Proteomes" id="UP000216998">
    <property type="component" value="Unassembled WGS sequence"/>
</dbReference>
<evidence type="ECO:0000256" key="5">
    <source>
        <dbReference type="ARBA" id="ARBA00023315"/>
    </source>
</evidence>
<dbReference type="PANTHER" id="PTHR36174:SF1">
    <property type="entry name" value="LIPID II:GLYCINE GLYCYLTRANSFERASE"/>
    <property type="match status" value="1"/>
</dbReference>
<protein>
    <submittedName>
        <fullName evidence="8">GNAT family N-acetyltransferase</fullName>
    </submittedName>
</protein>
<keyword evidence="5" id="KW-0012">Acyltransferase</keyword>
<reference evidence="8 9" key="1">
    <citation type="submission" date="2017-07" db="EMBL/GenBank/DDBJ databases">
        <title>Niveispirillum cyanobacteriorum sp. nov., isolated from cyanobacterial aggregates in a eutrophic lake.</title>
        <authorList>
            <person name="Cai H."/>
        </authorList>
    </citation>
    <scope>NUCLEOTIDE SEQUENCE [LARGE SCALE GENOMIC DNA]</scope>
    <source>
        <strain evidence="9">TH1-14</strain>
    </source>
</reference>
<dbReference type="AlphaFoldDB" id="A0A255YT12"/>
<evidence type="ECO:0000256" key="1">
    <source>
        <dbReference type="ARBA" id="ARBA00009943"/>
    </source>
</evidence>
<dbReference type="SUPFAM" id="SSF55729">
    <property type="entry name" value="Acyl-CoA N-acyltransferases (Nat)"/>
    <property type="match status" value="2"/>
</dbReference>
<organism evidence="8 9">
    <name type="scientific">Niveispirillum lacus</name>
    <dbReference type="NCBI Taxonomy" id="1981099"/>
    <lineage>
        <taxon>Bacteria</taxon>
        <taxon>Pseudomonadati</taxon>
        <taxon>Pseudomonadota</taxon>
        <taxon>Alphaproteobacteria</taxon>
        <taxon>Rhodospirillales</taxon>
        <taxon>Azospirillaceae</taxon>
        <taxon>Niveispirillum</taxon>
    </lineage>
</organism>
<evidence type="ECO:0000259" key="7">
    <source>
        <dbReference type="Pfam" id="PF13480"/>
    </source>
</evidence>
<dbReference type="InterPro" id="IPR016181">
    <property type="entry name" value="Acyl_CoA_acyltransferase"/>
</dbReference>
<comment type="similarity">
    <text evidence="1">Belongs to the FemABX family.</text>
</comment>
<keyword evidence="3" id="KW-0133">Cell shape</keyword>
<dbReference type="OrthoDB" id="341858at2"/>
<dbReference type="GO" id="GO:0016755">
    <property type="term" value="F:aminoacyltransferase activity"/>
    <property type="evidence" value="ECO:0007669"/>
    <property type="project" value="InterPro"/>
</dbReference>
<dbReference type="InterPro" id="IPR003447">
    <property type="entry name" value="FEMABX"/>
</dbReference>
<evidence type="ECO:0000313" key="9">
    <source>
        <dbReference type="Proteomes" id="UP000216998"/>
    </source>
</evidence>
<dbReference type="EMBL" id="NOXU01000031">
    <property type="protein sequence ID" value="OYQ32367.1"/>
    <property type="molecule type" value="Genomic_DNA"/>
</dbReference>
<keyword evidence="4" id="KW-0573">Peptidoglycan synthesis</keyword>
<keyword evidence="2 8" id="KW-0808">Transferase</keyword>
<evidence type="ECO:0000256" key="2">
    <source>
        <dbReference type="ARBA" id="ARBA00022679"/>
    </source>
</evidence>
<dbReference type="PROSITE" id="PS51191">
    <property type="entry name" value="FEMABX"/>
    <property type="match status" value="1"/>
</dbReference>
<dbReference type="InterPro" id="IPR038740">
    <property type="entry name" value="BioF2-like_GNAT_dom"/>
</dbReference>
<name>A0A255YT12_9PROT</name>
<keyword evidence="9" id="KW-1185">Reference proteome</keyword>
<dbReference type="Pfam" id="PF13480">
    <property type="entry name" value="Acetyltransf_6"/>
    <property type="match status" value="1"/>
</dbReference>
<dbReference type="PANTHER" id="PTHR36174">
    <property type="entry name" value="LIPID II:GLYCINE GLYCYLTRANSFERASE"/>
    <property type="match status" value="1"/>
</dbReference>
<dbReference type="Gene3D" id="3.40.630.30">
    <property type="match status" value="2"/>
</dbReference>
<evidence type="ECO:0000313" key="8">
    <source>
        <dbReference type="EMBL" id="OYQ32367.1"/>
    </source>
</evidence>